<sequence>MTEKTLIDFNDLPAGTVIDGQYSAQGVTISSLDPHRPAMIFDTAHPTGGDSDLASSNLGGVLIASEDGDSTDPDDNAGGAQFKFAFDAPATVHSLTFLDIEEGASVKLYDAHGNLIDTFHAQTADNGQTVLHMNVDEVAFMVVELCGSGAVDNLSFTAPAAGGDGIVDGTDQDDVIDLAYIDAQGDRIDANDAQGVMGTVGDDDLVYAGAGDDIVKSAAGDDIVFGGDGADTITGGDGADTIDAGNDDDLILGATHGDHIDGGSRLSGGSGSGSGSGSGAASDFDTLDLTGLRVEIEYAPDTEDEDGTIFFLDESGIRTGKTATFEDIEKIVFDPFVPPQPDGIVEGTEGADVIDAAYDGDPNGDFVDAGDALLPGEVGDDDIILAKGGDDSVLAGAGDDLVSAGAGDDTVDAGAGADEVLGEAGADEIAGGTGDDTLSGGAGDDTVAGGDGDDLIYGDTGGERGAPICGPRESFNWAQVPGYGDGVAVETAAQNTGTVEVSFTTTRETGDVVNAFEASAQNVTGIQSGPEAVDADASFESVLSSPEEAGAYRVAFSQPVCDVSFNINDVDGDGVVTVRAYDEFGQELPVTLEGGSGVSVTGSTIDSKGGYAPDSSDAYSTTVAIAGPVARIEITHDQDGANDSGINITDIFFSPVIGYEPDPAGSGADSLLGGAGLDTIFGEAGDDTLDGGAGADEMSGGDDRDSFINVTPGDVIDGGEGGDDFDTLDLTGANATFELDAPGAESGTVIFLGDDGTPTGETARFVNIETVIGGVDPRDGIVEGTEGGDLIDAAYDGDPNGDFVDAGDALLPGEVGDDDIILAKGGDDTVLAGAGDDEVDAGEGDDSVLGGAGDDSLLGGGGNDTLEGEAGDDTLRGGAGDDSLLGGAGDDLITGKDGKDTLDGGDGDDTLLSGFGDDSIIGGAGNDFITGNGGNDTIDAGITGRPDLGYPGLFAGDDDPDDDRDYVEARGGSDFITTGDDDDTINGGSGRDTIDAGFDRDLVFGDDGNDSIIGGEGSDTIFGGSGNDTIYGGLGGDPALDPLNIPDDIDLVPDNGRDVIDGGVGNDLIFGQDDDDSILGGEGDDTIDGGIDEDTIDGGAGDDSLLGGAGADSILGGAGMDTIVSGAGADEAFGGDDQDLFLGASAGDFIDGGEGGVDQDTLDLTGIDAEIEKDADNAENGVVFFLDGDGNRTGETARFENIETVIPCFTPGTLIATPRGEVPVEALEPGDRVITRDNGIQVVRWTGRRDLTRAEMAANGALRAVRIAAGALGHGLPERDMTVSPQHRVLIANDETMLYFDEREVLVAAKHLVGRPGITRAEAEDISYIHVMFDNHEVILSNGAWTESFQPGDHSLKGLGAAQREEIFAIFPDLRDAEGRAAYAAARRMLKRREAELLRG</sequence>
<feature type="region of interest" description="Disordered" evidence="8">
    <location>
        <begin position="261"/>
        <end position="282"/>
    </location>
</feature>
<dbReference type="Gene3D" id="2.150.10.10">
    <property type="entry name" value="Serralysin-like metalloprotease, C-terminal"/>
    <property type="match status" value="7"/>
</dbReference>
<dbReference type="RefSeq" id="WP_279965242.1">
    <property type="nucleotide sequence ID" value="NZ_CP122537.1"/>
</dbReference>
<name>A0ABY8LAX9_9RHOB</name>
<dbReference type="InterPro" id="IPR006141">
    <property type="entry name" value="Intein_N"/>
</dbReference>
<evidence type="ECO:0000256" key="2">
    <source>
        <dbReference type="ARBA" id="ARBA00004613"/>
    </source>
</evidence>
<evidence type="ECO:0000256" key="1">
    <source>
        <dbReference type="ARBA" id="ARBA00004370"/>
    </source>
</evidence>
<gene>
    <name evidence="10" type="ORF">P8627_15965</name>
</gene>
<keyword evidence="11" id="KW-1185">Reference proteome</keyword>
<dbReference type="PANTHER" id="PTHR38340:SF1">
    <property type="entry name" value="S-LAYER PROTEIN"/>
    <property type="match status" value="1"/>
</dbReference>
<dbReference type="PRINTS" id="PR00313">
    <property type="entry name" value="CABNDNGRPT"/>
</dbReference>
<keyword evidence="7" id="KW-0472">Membrane</keyword>
<evidence type="ECO:0000256" key="8">
    <source>
        <dbReference type="SAM" id="MobiDB-lite"/>
    </source>
</evidence>
<keyword evidence="3" id="KW-0964">Secreted</keyword>
<feature type="compositionally biased region" description="Acidic residues" evidence="8">
    <location>
        <begin position="835"/>
        <end position="846"/>
    </location>
</feature>
<dbReference type="InterPro" id="IPR018511">
    <property type="entry name" value="Hemolysin-typ_Ca-bd_CS"/>
</dbReference>
<evidence type="ECO:0000259" key="9">
    <source>
        <dbReference type="Pfam" id="PF13403"/>
    </source>
</evidence>
<dbReference type="SUPFAM" id="SSF51120">
    <property type="entry name" value="beta-Roll"/>
    <property type="match status" value="6"/>
</dbReference>
<proteinExistence type="predicted"/>
<keyword evidence="6" id="KW-0843">Virulence</keyword>
<comment type="subcellular location">
    <subcellularLocation>
        <location evidence="1">Membrane</location>
    </subcellularLocation>
    <subcellularLocation>
        <location evidence="2">Secreted</location>
    </subcellularLocation>
</comment>
<reference evidence="10 11" key="1">
    <citation type="submission" date="2023-04" db="EMBL/GenBank/DDBJ databases">
        <title>Jannaschia ovalis sp. nov., a marine bacterium isolated from sea tidal flat.</title>
        <authorList>
            <person name="Kwon D.Y."/>
            <person name="Kim J.-J."/>
        </authorList>
    </citation>
    <scope>NUCLEOTIDE SEQUENCE [LARGE SCALE GENOMIC DNA]</scope>
    <source>
        <strain evidence="10 11">GRR-S6-38</strain>
    </source>
</reference>
<evidence type="ECO:0000256" key="3">
    <source>
        <dbReference type="ARBA" id="ARBA00022525"/>
    </source>
</evidence>
<evidence type="ECO:0000256" key="4">
    <source>
        <dbReference type="ARBA" id="ARBA00022656"/>
    </source>
</evidence>
<dbReference type="InterPro" id="IPR028992">
    <property type="entry name" value="Hedgehog/Intein_dom"/>
</dbReference>
<dbReference type="InterPro" id="IPR050557">
    <property type="entry name" value="RTX_toxin/Mannuronan_C5-epim"/>
</dbReference>
<dbReference type="PROSITE" id="PS00330">
    <property type="entry name" value="HEMOLYSIN_CALCIUM"/>
    <property type="match status" value="8"/>
</dbReference>
<keyword evidence="5" id="KW-0677">Repeat</keyword>
<dbReference type="Pfam" id="PF00353">
    <property type="entry name" value="HemolysinCabind"/>
    <property type="match status" value="11"/>
</dbReference>
<evidence type="ECO:0000256" key="5">
    <source>
        <dbReference type="ARBA" id="ARBA00022737"/>
    </source>
</evidence>
<feature type="domain" description="Hedgehog/Intein (Hint)" evidence="9">
    <location>
        <begin position="1207"/>
        <end position="1353"/>
    </location>
</feature>
<dbReference type="SUPFAM" id="SSF51294">
    <property type="entry name" value="Hedgehog/intein (Hint) domain"/>
    <property type="match status" value="1"/>
</dbReference>
<dbReference type="Proteomes" id="UP001243420">
    <property type="component" value="Chromosome"/>
</dbReference>
<keyword evidence="4" id="KW-0800">Toxin</keyword>
<dbReference type="InterPro" id="IPR003995">
    <property type="entry name" value="RTX_toxin_determinant-A"/>
</dbReference>
<dbReference type="PRINTS" id="PR01488">
    <property type="entry name" value="RTXTOXINA"/>
</dbReference>
<feature type="compositionally biased region" description="Gly residues" evidence="8">
    <location>
        <begin position="265"/>
        <end position="278"/>
    </location>
</feature>
<feature type="compositionally biased region" description="Acidic residues" evidence="8">
    <location>
        <begin position="1072"/>
        <end position="1096"/>
    </location>
</feature>
<evidence type="ECO:0000313" key="11">
    <source>
        <dbReference type="Proteomes" id="UP001243420"/>
    </source>
</evidence>
<dbReference type="InterPro" id="IPR011049">
    <property type="entry name" value="Serralysin-like_metalloprot_C"/>
</dbReference>
<feature type="region of interest" description="Disordered" evidence="8">
    <location>
        <begin position="970"/>
        <end position="992"/>
    </location>
</feature>
<evidence type="ECO:0000256" key="7">
    <source>
        <dbReference type="ARBA" id="ARBA00023136"/>
    </source>
</evidence>
<feature type="region of interest" description="Disordered" evidence="8">
    <location>
        <begin position="832"/>
        <end position="905"/>
    </location>
</feature>
<organism evidence="10 11">
    <name type="scientific">Jannaschia ovalis</name>
    <dbReference type="NCBI Taxonomy" id="3038773"/>
    <lineage>
        <taxon>Bacteria</taxon>
        <taxon>Pseudomonadati</taxon>
        <taxon>Pseudomonadota</taxon>
        <taxon>Alphaproteobacteria</taxon>
        <taxon>Rhodobacterales</taxon>
        <taxon>Roseobacteraceae</taxon>
        <taxon>Jannaschia</taxon>
    </lineage>
</organism>
<dbReference type="EMBL" id="CP122537">
    <property type="protein sequence ID" value="WGH78491.1"/>
    <property type="molecule type" value="Genomic_DNA"/>
</dbReference>
<dbReference type="InterPro" id="IPR036844">
    <property type="entry name" value="Hint_dom_sf"/>
</dbReference>
<dbReference type="Pfam" id="PF13403">
    <property type="entry name" value="Hint_2"/>
    <property type="match status" value="1"/>
</dbReference>
<evidence type="ECO:0000256" key="6">
    <source>
        <dbReference type="ARBA" id="ARBA00023026"/>
    </source>
</evidence>
<dbReference type="Gene3D" id="2.170.16.10">
    <property type="entry name" value="Hedgehog/Intein (Hint) domain"/>
    <property type="match status" value="1"/>
</dbReference>
<dbReference type="InterPro" id="IPR001343">
    <property type="entry name" value="Hemolysn_Ca-bd"/>
</dbReference>
<feature type="region of interest" description="Disordered" evidence="8">
    <location>
        <begin position="1071"/>
        <end position="1103"/>
    </location>
</feature>
<accession>A0ABY8LAX9</accession>
<feature type="compositionally biased region" description="Gly residues" evidence="8">
    <location>
        <begin position="850"/>
        <end position="863"/>
    </location>
</feature>
<evidence type="ECO:0000313" key="10">
    <source>
        <dbReference type="EMBL" id="WGH78491.1"/>
    </source>
</evidence>
<feature type="compositionally biased region" description="Basic and acidic residues" evidence="8">
    <location>
        <begin position="893"/>
        <end position="902"/>
    </location>
</feature>
<feature type="region of interest" description="Disordered" evidence="8">
    <location>
        <begin position="427"/>
        <end position="466"/>
    </location>
</feature>
<dbReference type="PANTHER" id="PTHR38340">
    <property type="entry name" value="S-LAYER PROTEIN"/>
    <property type="match status" value="1"/>
</dbReference>
<dbReference type="PROSITE" id="PS50817">
    <property type="entry name" value="INTEIN_N_TER"/>
    <property type="match status" value="1"/>
</dbReference>
<protein>
    <submittedName>
        <fullName evidence="10">Hint domain-containing protein</fullName>
    </submittedName>
</protein>